<dbReference type="AlphaFoldDB" id="A0A2S4UPU2"/>
<accession>A0A2S4UPU2</accession>
<comment type="caution">
    <text evidence="1">The sequence shown here is derived from an EMBL/GenBank/DDBJ whole genome shotgun (WGS) entry which is preliminary data.</text>
</comment>
<dbReference type="VEuPathDB" id="FungiDB:PSHT_06804"/>
<reference evidence="1" key="1">
    <citation type="submission" date="2017-12" db="EMBL/GenBank/DDBJ databases">
        <title>Gene loss provides genomic basis for host adaptation in cereal stripe rust fungi.</title>
        <authorList>
            <person name="Xia C."/>
        </authorList>
    </citation>
    <scope>NUCLEOTIDE SEQUENCE [LARGE SCALE GENOMIC DNA]</scope>
    <source>
        <strain evidence="1">93-210</strain>
    </source>
</reference>
<name>A0A2S4UPU2_9BASI</name>
<dbReference type="InterPro" id="IPR021476">
    <property type="entry name" value="Egh16-like"/>
</dbReference>
<organism evidence="1 2">
    <name type="scientific">Puccinia striiformis</name>
    <dbReference type="NCBI Taxonomy" id="27350"/>
    <lineage>
        <taxon>Eukaryota</taxon>
        <taxon>Fungi</taxon>
        <taxon>Dikarya</taxon>
        <taxon>Basidiomycota</taxon>
        <taxon>Pucciniomycotina</taxon>
        <taxon>Pucciniomycetes</taxon>
        <taxon>Pucciniales</taxon>
        <taxon>Pucciniaceae</taxon>
        <taxon>Puccinia</taxon>
    </lineage>
</organism>
<evidence type="ECO:0000313" key="1">
    <source>
        <dbReference type="EMBL" id="POV99335.1"/>
    </source>
</evidence>
<gene>
    <name evidence="1" type="ORF">PSTT_13850</name>
</gene>
<dbReference type="EMBL" id="PKSL01000203">
    <property type="protein sequence ID" value="POV99335.1"/>
    <property type="molecule type" value="Genomic_DNA"/>
</dbReference>
<protein>
    <submittedName>
        <fullName evidence="1">Uncharacterized protein</fullName>
    </submittedName>
</protein>
<proteinExistence type="predicted"/>
<sequence length="125" mass="13571">MEKMESVLEFNLMTWFLAQEAVIPAQMLQSFRRGPNPNPVCGVVPILPSRVVDISSFVSQAVDAGIPSVFSNGSIPLTVFQINRIGGGPMTCEYSSDATGNSWQPMDMTLNMAGNFGSTLNRTPR</sequence>
<dbReference type="VEuPathDB" id="FungiDB:PSTT_13850"/>
<dbReference type="Proteomes" id="UP000239156">
    <property type="component" value="Unassembled WGS sequence"/>
</dbReference>
<evidence type="ECO:0000313" key="2">
    <source>
        <dbReference type="Proteomes" id="UP000239156"/>
    </source>
</evidence>
<dbReference type="PANTHER" id="PTHR34618">
    <property type="entry name" value="SURFACE PROTEIN MAS1, PUTATIVE-RELATED"/>
    <property type="match status" value="1"/>
</dbReference>
<dbReference type="PANTHER" id="PTHR34618:SF1">
    <property type="entry name" value="SECRETED PROTEIN"/>
    <property type="match status" value="1"/>
</dbReference>
<keyword evidence="2" id="KW-1185">Reference proteome</keyword>
<dbReference type="Pfam" id="PF11327">
    <property type="entry name" value="Egh16-like"/>
    <property type="match status" value="1"/>
</dbReference>